<evidence type="ECO:0000256" key="2">
    <source>
        <dbReference type="ARBA" id="ARBA00022475"/>
    </source>
</evidence>
<feature type="transmembrane region" description="Helical" evidence="6">
    <location>
        <begin position="399"/>
        <end position="416"/>
    </location>
</feature>
<organism evidence="9 10">
    <name type="scientific">Natronobacterium haloterrestre</name>
    <name type="common">Halobiforma haloterrestris</name>
    <dbReference type="NCBI Taxonomy" id="148448"/>
    <lineage>
        <taxon>Archaea</taxon>
        <taxon>Methanobacteriati</taxon>
        <taxon>Methanobacteriota</taxon>
        <taxon>Stenosarchaea group</taxon>
        <taxon>Halobacteria</taxon>
        <taxon>Halobacteriales</taxon>
        <taxon>Natrialbaceae</taxon>
        <taxon>Natronobacterium</taxon>
    </lineage>
</organism>
<feature type="transmembrane region" description="Helical" evidence="6">
    <location>
        <begin position="241"/>
        <end position="266"/>
    </location>
</feature>
<feature type="transmembrane region" description="Helical" evidence="6">
    <location>
        <begin position="6"/>
        <end position="26"/>
    </location>
</feature>
<keyword evidence="3 6" id="KW-0812">Transmembrane</keyword>
<dbReference type="GO" id="GO:0005886">
    <property type="term" value="C:plasma membrane"/>
    <property type="evidence" value="ECO:0007669"/>
    <property type="project" value="UniProtKB-SubCell"/>
</dbReference>
<evidence type="ECO:0000256" key="4">
    <source>
        <dbReference type="ARBA" id="ARBA00022989"/>
    </source>
</evidence>
<evidence type="ECO:0000256" key="3">
    <source>
        <dbReference type="ARBA" id="ARBA00022692"/>
    </source>
</evidence>
<name>A0A1I1JVA9_NATHA</name>
<feature type="domain" description="DUF4010" evidence="8">
    <location>
        <begin position="184"/>
        <end position="389"/>
    </location>
</feature>
<dbReference type="Proteomes" id="UP000199161">
    <property type="component" value="Unassembled WGS sequence"/>
</dbReference>
<evidence type="ECO:0000313" key="9">
    <source>
        <dbReference type="EMBL" id="SFC52305.1"/>
    </source>
</evidence>
<feature type="transmembrane region" description="Helical" evidence="6">
    <location>
        <begin position="38"/>
        <end position="56"/>
    </location>
</feature>
<feature type="transmembrane region" description="Helical" evidence="6">
    <location>
        <begin position="206"/>
        <end position="229"/>
    </location>
</feature>
<keyword evidence="5 6" id="KW-0472">Membrane</keyword>
<accession>A0A1I1JVA9</accession>
<feature type="transmembrane region" description="Helical" evidence="6">
    <location>
        <begin position="334"/>
        <end position="357"/>
    </location>
</feature>
<dbReference type="InterPro" id="IPR003416">
    <property type="entry name" value="MgtC/SapB/SrpB/YhiD_fam"/>
</dbReference>
<feature type="transmembrane region" description="Helical" evidence="6">
    <location>
        <begin position="62"/>
        <end position="84"/>
    </location>
</feature>
<evidence type="ECO:0000313" key="10">
    <source>
        <dbReference type="Proteomes" id="UP000199161"/>
    </source>
</evidence>
<dbReference type="Pfam" id="PF02308">
    <property type="entry name" value="MgtC"/>
    <property type="match status" value="1"/>
</dbReference>
<keyword evidence="2" id="KW-1003">Cell membrane</keyword>
<keyword evidence="10" id="KW-1185">Reference proteome</keyword>
<dbReference type="PANTHER" id="PTHR39084">
    <property type="entry name" value="MEMBRANE PROTEIN-RELATED"/>
    <property type="match status" value="1"/>
</dbReference>
<feature type="transmembrane region" description="Helical" evidence="6">
    <location>
        <begin position="273"/>
        <end position="290"/>
    </location>
</feature>
<dbReference type="InterPro" id="IPR049177">
    <property type="entry name" value="MgtC_SapB_SrpB_YhiD_N"/>
</dbReference>
<sequence length="417" mass="43405">MLEVVVVPELLARVLVAIATGGLIGLERERRPTKKFAGLRTLALLCGAGPLVVFVGRQEEQTAVVAIYLALAAALAIAVATVRYSVEEEELGFTTSVTVFLVALLGVLVGYGRYFESTSIAIVLAVLLAEKERLHGYVEGVTDEELRDSLTLGALVFILYPIVPGEPVDPYGVLSPREVLLFAIFVLLIEFTAYVSMRNLGGSRGLAVTGALAGGANSFATAGVLARFASQSREAMDPTSAALLLATVSMIVRNAGIAVVLATALFWSLWQPIVAMATLAVAVAAVLWRRGDVDSDLDLELESPLSLRSALEFAAAYAAILLVSVGSQAWIGDLGLYATAFAGGLVSSAAVAVSAATVFNDGGVGSEQAAGMVVLGIAASLTAKIVLVELLTDRMRRRAAAPMAVIGVLGVLVFVLT</sequence>
<evidence type="ECO:0000256" key="1">
    <source>
        <dbReference type="ARBA" id="ARBA00004651"/>
    </source>
</evidence>
<gene>
    <name evidence="9" type="ORF">SAMN05444422_109220</name>
</gene>
<evidence type="ECO:0000256" key="6">
    <source>
        <dbReference type="SAM" id="Phobius"/>
    </source>
</evidence>
<reference evidence="10" key="1">
    <citation type="submission" date="2016-10" db="EMBL/GenBank/DDBJ databases">
        <authorList>
            <person name="Varghese N."/>
            <person name="Submissions S."/>
        </authorList>
    </citation>
    <scope>NUCLEOTIDE SEQUENCE [LARGE SCALE GENOMIC DNA]</scope>
    <source>
        <strain evidence="10">DSM 13078</strain>
    </source>
</reference>
<evidence type="ECO:0000256" key="5">
    <source>
        <dbReference type="ARBA" id="ARBA00023136"/>
    </source>
</evidence>
<dbReference type="EMBL" id="FOKW01000009">
    <property type="protein sequence ID" value="SFC52305.1"/>
    <property type="molecule type" value="Genomic_DNA"/>
</dbReference>
<dbReference type="InterPro" id="IPR025105">
    <property type="entry name" value="DUF4010"/>
</dbReference>
<feature type="domain" description="MgtC/SapB/SrpB/YhiD N-terminal" evidence="7">
    <location>
        <begin position="15"/>
        <end position="135"/>
    </location>
</feature>
<proteinExistence type="predicted"/>
<feature type="transmembrane region" description="Helical" evidence="6">
    <location>
        <begin position="369"/>
        <end position="387"/>
    </location>
</feature>
<protein>
    <submittedName>
        <fullName evidence="9">Uncharacterized membrane protein, DUF4010 family</fullName>
    </submittedName>
</protein>
<dbReference type="OrthoDB" id="187863at2157"/>
<dbReference type="PRINTS" id="PR01837">
    <property type="entry name" value="MGTCSAPBPROT"/>
</dbReference>
<dbReference type="AlphaFoldDB" id="A0A1I1JVA9"/>
<comment type="subcellular location">
    <subcellularLocation>
        <location evidence="1">Cell membrane</location>
        <topology evidence="1">Multi-pass membrane protein</topology>
    </subcellularLocation>
</comment>
<feature type="transmembrane region" description="Helical" evidence="6">
    <location>
        <begin position="179"/>
        <end position="197"/>
    </location>
</feature>
<dbReference type="RefSeq" id="WP_089789268.1">
    <property type="nucleotide sequence ID" value="NZ_FOKW01000009.1"/>
</dbReference>
<evidence type="ECO:0000259" key="8">
    <source>
        <dbReference type="Pfam" id="PF13194"/>
    </source>
</evidence>
<evidence type="ECO:0000259" key="7">
    <source>
        <dbReference type="Pfam" id="PF02308"/>
    </source>
</evidence>
<dbReference type="PANTHER" id="PTHR39084:SF1">
    <property type="entry name" value="DUF4010 DOMAIN-CONTAINING PROTEIN"/>
    <property type="match status" value="1"/>
</dbReference>
<feature type="transmembrane region" description="Helical" evidence="6">
    <location>
        <begin position="91"/>
        <end position="111"/>
    </location>
</feature>
<keyword evidence="4 6" id="KW-1133">Transmembrane helix</keyword>
<dbReference type="Pfam" id="PF13194">
    <property type="entry name" value="DUF4010"/>
    <property type="match status" value="1"/>
</dbReference>
<feature type="transmembrane region" description="Helical" evidence="6">
    <location>
        <begin position="310"/>
        <end position="327"/>
    </location>
</feature>